<dbReference type="RefSeq" id="WP_377939053.1">
    <property type="nucleotide sequence ID" value="NZ_JBHTHQ010000021.1"/>
</dbReference>
<protein>
    <submittedName>
        <fullName evidence="1">Uncharacterized protein</fullName>
    </submittedName>
</protein>
<reference evidence="2" key="1">
    <citation type="journal article" date="2019" name="Int. J. Syst. Evol. Microbiol.">
        <title>The Global Catalogue of Microorganisms (GCM) 10K type strain sequencing project: providing services to taxonomists for standard genome sequencing and annotation.</title>
        <authorList>
            <consortium name="The Broad Institute Genomics Platform"/>
            <consortium name="The Broad Institute Genome Sequencing Center for Infectious Disease"/>
            <person name="Wu L."/>
            <person name="Ma J."/>
        </authorList>
    </citation>
    <scope>NUCLEOTIDE SEQUENCE [LARGE SCALE GENOMIC DNA]</scope>
    <source>
        <strain evidence="2">CCM 8604</strain>
    </source>
</reference>
<name>A0ABW2Y7Y0_9BIFI</name>
<accession>A0ABW2Y7Y0</accession>
<evidence type="ECO:0000313" key="1">
    <source>
        <dbReference type="EMBL" id="MFD0705364.1"/>
    </source>
</evidence>
<dbReference type="EMBL" id="JBHTHQ010000021">
    <property type="protein sequence ID" value="MFD0705364.1"/>
    <property type="molecule type" value="Genomic_DNA"/>
</dbReference>
<gene>
    <name evidence="1" type="ORF">ACFQY8_06360</name>
</gene>
<comment type="caution">
    <text evidence="1">The sequence shown here is derived from an EMBL/GenBank/DDBJ whole genome shotgun (WGS) entry which is preliminary data.</text>
</comment>
<proteinExistence type="predicted"/>
<evidence type="ECO:0000313" key="2">
    <source>
        <dbReference type="Proteomes" id="UP001597036"/>
    </source>
</evidence>
<sequence length="102" mass="11777">MMKYSEDRTDCENNYSASIDDIFRTQVGNPHLYASQTQGIVDCLIREKLVSPSYTAQKYVEETSDPNHPPKSFNQKDMRVRGCEVANNYIRGYIGDPVEHLW</sequence>
<organism evidence="1 2">
    <name type="scientific">Alloscardovia venturai</name>
    <dbReference type="NCBI Taxonomy" id="1769421"/>
    <lineage>
        <taxon>Bacteria</taxon>
        <taxon>Bacillati</taxon>
        <taxon>Actinomycetota</taxon>
        <taxon>Actinomycetes</taxon>
        <taxon>Bifidobacteriales</taxon>
        <taxon>Bifidobacteriaceae</taxon>
        <taxon>Alloscardovia</taxon>
    </lineage>
</organism>
<dbReference type="Proteomes" id="UP001597036">
    <property type="component" value="Unassembled WGS sequence"/>
</dbReference>
<keyword evidence="2" id="KW-1185">Reference proteome</keyword>